<dbReference type="Proteomes" id="UP001519654">
    <property type="component" value="Unassembled WGS sequence"/>
</dbReference>
<evidence type="ECO:0000256" key="4">
    <source>
        <dbReference type="ARBA" id="ARBA00022475"/>
    </source>
</evidence>
<evidence type="ECO:0000256" key="5">
    <source>
        <dbReference type="ARBA" id="ARBA00022692"/>
    </source>
</evidence>
<evidence type="ECO:0000256" key="2">
    <source>
        <dbReference type="ARBA" id="ARBA00010735"/>
    </source>
</evidence>
<sequence length="227" mass="23635">MRTIQRTLLRDAAAIAAAMVAVGASFGAIAIAYGLPTWVPFLMSTVVFAGGSQFLAVGLLAASPVAAVLAGLLLNARHFPFGMAIGSVMGNRWRDRLIGSHVMTDEVVAFTLAEPDPTQRRRTYWLIGITLFTSWNIGTALGVLLGTAVGDYESLGLDAAFPAALLALILPSMRDRPTRIVALAGAAIAVAATPVLPAGLPVLCALLGLLTLIRRPSSSRLSSEAEA</sequence>
<evidence type="ECO:0000256" key="8">
    <source>
        <dbReference type="SAM" id="Phobius"/>
    </source>
</evidence>
<keyword evidence="4" id="KW-1003">Cell membrane</keyword>
<feature type="transmembrane region" description="Helical" evidence="8">
    <location>
        <begin position="124"/>
        <end position="149"/>
    </location>
</feature>
<keyword evidence="10" id="KW-1185">Reference proteome</keyword>
<reference evidence="9 10" key="1">
    <citation type="submission" date="2021-06" db="EMBL/GenBank/DDBJ databases">
        <title>Actinoplanes lichenicola sp. nov., and Actinoplanes ovalisporus sp. nov., isolated from lichen in Thailand.</title>
        <authorList>
            <person name="Saeng-In P."/>
            <person name="Kanchanasin P."/>
            <person name="Yuki M."/>
            <person name="Kudo T."/>
            <person name="Ohkuma M."/>
            <person name="Phongsopitanun W."/>
            <person name="Tanasupawat S."/>
        </authorList>
    </citation>
    <scope>NUCLEOTIDE SEQUENCE [LARGE SCALE GENOMIC DNA]</scope>
    <source>
        <strain evidence="9 10">NBRC 110975</strain>
    </source>
</reference>
<comment type="caution">
    <text evidence="9">The sequence shown here is derived from an EMBL/GenBank/DDBJ whole genome shotgun (WGS) entry which is preliminary data.</text>
</comment>
<dbReference type="RefSeq" id="WP_215795930.1">
    <property type="nucleotide sequence ID" value="NZ_JAHKKG010000022.1"/>
</dbReference>
<feature type="transmembrane region" description="Helical" evidence="8">
    <location>
        <begin position="54"/>
        <end position="74"/>
    </location>
</feature>
<dbReference type="EMBL" id="JAHKKG010000022">
    <property type="protein sequence ID" value="MBU2670697.1"/>
    <property type="molecule type" value="Genomic_DNA"/>
</dbReference>
<dbReference type="PANTHER" id="PTHR34979">
    <property type="entry name" value="INNER MEMBRANE PROTEIN YGAZ"/>
    <property type="match status" value="1"/>
</dbReference>
<keyword evidence="7 8" id="KW-0472">Membrane</keyword>
<evidence type="ECO:0000256" key="7">
    <source>
        <dbReference type="ARBA" id="ARBA00023136"/>
    </source>
</evidence>
<name>A0ABS5Z501_9ACTN</name>
<evidence type="ECO:0000256" key="3">
    <source>
        <dbReference type="ARBA" id="ARBA00022448"/>
    </source>
</evidence>
<comment type="similarity">
    <text evidence="2">Belongs to the AzlC family.</text>
</comment>
<accession>A0ABS5Z501</accession>
<organism evidence="9 10">
    <name type="scientific">Paractinoplanes bogorensis</name>
    <dbReference type="NCBI Taxonomy" id="1610840"/>
    <lineage>
        <taxon>Bacteria</taxon>
        <taxon>Bacillati</taxon>
        <taxon>Actinomycetota</taxon>
        <taxon>Actinomycetes</taxon>
        <taxon>Micromonosporales</taxon>
        <taxon>Micromonosporaceae</taxon>
        <taxon>Paractinoplanes</taxon>
    </lineage>
</organism>
<evidence type="ECO:0000313" key="10">
    <source>
        <dbReference type="Proteomes" id="UP001519654"/>
    </source>
</evidence>
<dbReference type="InterPro" id="IPR011606">
    <property type="entry name" value="Brnchd-chn_aa_trnsp_permease"/>
</dbReference>
<evidence type="ECO:0000313" key="9">
    <source>
        <dbReference type="EMBL" id="MBU2670697.1"/>
    </source>
</evidence>
<proteinExistence type="inferred from homology"/>
<evidence type="ECO:0000256" key="1">
    <source>
        <dbReference type="ARBA" id="ARBA00004651"/>
    </source>
</evidence>
<evidence type="ECO:0000256" key="6">
    <source>
        <dbReference type="ARBA" id="ARBA00022989"/>
    </source>
</evidence>
<dbReference type="Pfam" id="PF03591">
    <property type="entry name" value="AzlC"/>
    <property type="match status" value="1"/>
</dbReference>
<keyword evidence="6 8" id="KW-1133">Transmembrane helix</keyword>
<protein>
    <submittedName>
        <fullName evidence="9">AzlC family ABC transporter permease</fullName>
    </submittedName>
</protein>
<dbReference type="PANTHER" id="PTHR34979:SF1">
    <property type="entry name" value="INNER MEMBRANE PROTEIN YGAZ"/>
    <property type="match status" value="1"/>
</dbReference>
<keyword evidence="3" id="KW-0813">Transport</keyword>
<feature type="transmembrane region" description="Helical" evidence="8">
    <location>
        <begin position="180"/>
        <end position="213"/>
    </location>
</feature>
<comment type="subcellular location">
    <subcellularLocation>
        <location evidence="1">Cell membrane</location>
        <topology evidence="1">Multi-pass membrane protein</topology>
    </subcellularLocation>
</comment>
<feature type="transmembrane region" description="Helical" evidence="8">
    <location>
        <begin position="155"/>
        <end position="173"/>
    </location>
</feature>
<gene>
    <name evidence="9" type="ORF">KOI35_45075</name>
</gene>
<keyword evidence="5 8" id="KW-0812">Transmembrane</keyword>
<feature type="transmembrane region" description="Helical" evidence="8">
    <location>
        <begin position="12"/>
        <end position="34"/>
    </location>
</feature>